<protein>
    <submittedName>
        <fullName evidence="4">Short chain dehydrogenase</fullName>
    </submittedName>
</protein>
<accession>A0A158FPY9</accession>
<dbReference type="EMBL" id="FCON02000006">
    <property type="protein sequence ID" value="SAL21703.1"/>
    <property type="molecule type" value="Genomic_DNA"/>
</dbReference>
<sequence>MVGSSAPLVMENTNLMLDTSRYVYWLATHQPTGRVMDEFLKWRIHVGKLNGKVALVTGAARGIGAAIAYDMASEGAKVVLTDIDQEAAESAANAIRNEGWIGIAMLHDVTNPDSWATVVAEAERQLGSLDILVNNAGILAVQPIAETSLEDFHRVSAVNTDGVFLGIKHGFASMGTRGGSIINVSSLGGMIGAAGQLAYGASKGAVRLMTKCAMAEAAALGLPIRCNSIHPGVIHTPMTETFYGFGRGTGLDEMFAAAIPSGRLGTPQDVARAAVYLASEDASYVNGAELMVDGGILAAPIQKPKAPQ</sequence>
<dbReference type="InterPro" id="IPR057326">
    <property type="entry name" value="KR_dom"/>
</dbReference>
<dbReference type="PANTHER" id="PTHR24321">
    <property type="entry name" value="DEHYDROGENASES, SHORT CHAIN"/>
    <property type="match status" value="1"/>
</dbReference>
<dbReference type="PRINTS" id="PR00081">
    <property type="entry name" value="GDHRDH"/>
</dbReference>
<reference evidence="4" key="1">
    <citation type="submission" date="2016-01" db="EMBL/GenBank/DDBJ databases">
        <authorList>
            <person name="Peeters C."/>
        </authorList>
    </citation>
    <scope>NUCLEOTIDE SEQUENCE [LARGE SCALE GENOMIC DNA]</scope>
    <source>
        <strain evidence="4">LMG 22940</strain>
    </source>
</reference>
<evidence type="ECO:0000256" key="2">
    <source>
        <dbReference type="ARBA" id="ARBA00023002"/>
    </source>
</evidence>
<dbReference type="Pfam" id="PF13561">
    <property type="entry name" value="adh_short_C2"/>
    <property type="match status" value="1"/>
</dbReference>
<evidence type="ECO:0000313" key="5">
    <source>
        <dbReference type="Proteomes" id="UP000054770"/>
    </source>
</evidence>
<keyword evidence="2" id="KW-0560">Oxidoreductase</keyword>
<dbReference type="FunFam" id="3.40.50.720:FF:000084">
    <property type="entry name" value="Short-chain dehydrogenase reductase"/>
    <property type="match status" value="1"/>
</dbReference>
<gene>
    <name evidence="4" type="ORF">AWB68_00841</name>
</gene>
<dbReference type="Gene3D" id="3.40.50.720">
    <property type="entry name" value="NAD(P)-binding Rossmann-like Domain"/>
    <property type="match status" value="1"/>
</dbReference>
<comment type="caution">
    <text evidence="4">The sequence shown here is derived from an EMBL/GenBank/DDBJ whole genome shotgun (WGS) entry which is preliminary data.</text>
</comment>
<name>A0A158FPY9_9BURK</name>
<organism evidence="4 5">
    <name type="scientific">Caballeronia choica</name>
    <dbReference type="NCBI Taxonomy" id="326476"/>
    <lineage>
        <taxon>Bacteria</taxon>
        <taxon>Pseudomonadati</taxon>
        <taxon>Pseudomonadota</taxon>
        <taxon>Betaproteobacteria</taxon>
        <taxon>Burkholderiales</taxon>
        <taxon>Burkholderiaceae</taxon>
        <taxon>Caballeronia</taxon>
    </lineage>
</organism>
<dbReference type="SMART" id="SM00822">
    <property type="entry name" value="PKS_KR"/>
    <property type="match status" value="1"/>
</dbReference>
<feature type="domain" description="Ketoreductase" evidence="3">
    <location>
        <begin position="52"/>
        <end position="236"/>
    </location>
</feature>
<dbReference type="SUPFAM" id="SSF51735">
    <property type="entry name" value="NAD(P)-binding Rossmann-fold domains"/>
    <property type="match status" value="1"/>
</dbReference>
<dbReference type="PANTHER" id="PTHR24321:SF15">
    <property type="entry name" value="OXIDOREDUCTASE UCPA"/>
    <property type="match status" value="1"/>
</dbReference>
<dbReference type="InterPro" id="IPR020904">
    <property type="entry name" value="Sc_DH/Rdtase_CS"/>
</dbReference>
<dbReference type="AlphaFoldDB" id="A0A158FPY9"/>
<evidence type="ECO:0000259" key="3">
    <source>
        <dbReference type="SMART" id="SM00822"/>
    </source>
</evidence>
<keyword evidence="5" id="KW-1185">Reference proteome</keyword>
<evidence type="ECO:0000256" key="1">
    <source>
        <dbReference type="ARBA" id="ARBA00006484"/>
    </source>
</evidence>
<proteinExistence type="inferred from homology"/>
<dbReference type="PRINTS" id="PR00080">
    <property type="entry name" value="SDRFAMILY"/>
</dbReference>
<dbReference type="Proteomes" id="UP000054770">
    <property type="component" value="Unassembled WGS sequence"/>
</dbReference>
<comment type="similarity">
    <text evidence="1">Belongs to the short-chain dehydrogenases/reductases (SDR) family.</text>
</comment>
<dbReference type="NCBIfam" id="NF005559">
    <property type="entry name" value="PRK07231.1"/>
    <property type="match status" value="1"/>
</dbReference>
<dbReference type="GO" id="GO:0016491">
    <property type="term" value="F:oxidoreductase activity"/>
    <property type="evidence" value="ECO:0007669"/>
    <property type="project" value="UniProtKB-KW"/>
</dbReference>
<dbReference type="InterPro" id="IPR002347">
    <property type="entry name" value="SDR_fam"/>
</dbReference>
<evidence type="ECO:0000313" key="4">
    <source>
        <dbReference type="EMBL" id="SAL21703.1"/>
    </source>
</evidence>
<dbReference type="PROSITE" id="PS00061">
    <property type="entry name" value="ADH_SHORT"/>
    <property type="match status" value="1"/>
</dbReference>
<dbReference type="InterPro" id="IPR036291">
    <property type="entry name" value="NAD(P)-bd_dom_sf"/>
</dbReference>